<sequence length="64" mass="7178">MATGEIIEVNEEEKFWIPKENVAELTTGLALQFNIFLPLLLKSYGNVCEVFKKDGPLGNDSYSI</sequence>
<organism evidence="1 2">
    <name type="scientific">Teladorsagia circumcincta</name>
    <name type="common">Brown stomach worm</name>
    <name type="synonym">Ostertagia circumcincta</name>
    <dbReference type="NCBI Taxonomy" id="45464"/>
    <lineage>
        <taxon>Eukaryota</taxon>
        <taxon>Metazoa</taxon>
        <taxon>Ecdysozoa</taxon>
        <taxon>Nematoda</taxon>
        <taxon>Chromadorea</taxon>
        <taxon>Rhabditida</taxon>
        <taxon>Rhabditina</taxon>
        <taxon>Rhabditomorpha</taxon>
        <taxon>Strongyloidea</taxon>
        <taxon>Trichostrongylidae</taxon>
        <taxon>Teladorsagia</taxon>
    </lineage>
</organism>
<accession>A0A2G9UCY3</accession>
<dbReference type="EMBL" id="KZ347254">
    <property type="protein sequence ID" value="PIO68108.1"/>
    <property type="molecule type" value="Genomic_DNA"/>
</dbReference>
<reference evidence="1 2" key="1">
    <citation type="submission" date="2015-09" db="EMBL/GenBank/DDBJ databases">
        <title>Draft genome of the parasitic nematode Teladorsagia circumcincta isolate WARC Sus (inbred).</title>
        <authorList>
            <person name="Mitreva M."/>
        </authorList>
    </citation>
    <scope>NUCLEOTIDE SEQUENCE [LARGE SCALE GENOMIC DNA]</scope>
    <source>
        <strain evidence="1 2">S</strain>
    </source>
</reference>
<name>A0A2G9UCY3_TELCI</name>
<dbReference type="Proteomes" id="UP000230423">
    <property type="component" value="Unassembled WGS sequence"/>
</dbReference>
<dbReference type="OrthoDB" id="5839994at2759"/>
<keyword evidence="2" id="KW-1185">Reference proteome</keyword>
<evidence type="ECO:0000313" key="2">
    <source>
        <dbReference type="Proteomes" id="UP000230423"/>
    </source>
</evidence>
<dbReference type="AlphaFoldDB" id="A0A2G9UCY3"/>
<proteinExistence type="predicted"/>
<dbReference type="PANTHER" id="PTHR45581">
    <property type="entry name" value="PROTEIN CBG10435"/>
    <property type="match status" value="1"/>
</dbReference>
<gene>
    <name evidence="1" type="ORF">TELCIR_10118</name>
</gene>
<evidence type="ECO:0000313" key="1">
    <source>
        <dbReference type="EMBL" id="PIO68108.1"/>
    </source>
</evidence>
<dbReference type="PANTHER" id="PTHR45581:SF3">
    <property type="entry name" value="METHYLTRANSFERASE DOMAIN-CONTAINING PROTEIN"/>
    <property type="match status" value="1"/>
</dbReference>
<protein>
    <submittedName>
        <fullName evidence="1">Uncharacterized protein</fullName>
    </submittedName>
</protein>